<name>A0ABD0YX74_9HEMI</name>
<dbReference type="InterPro" id="IPR026698">
    <property type="entry name" value="UPF_C3orf38"/>
</dbReference>
<sequence>MLFIEAVEVITTYEDDLRSLLNRKKITKAVLFSYLHWKKLHPSATADKATLVETILDLRLGNTVSFSEPSTSESVTISSMKSIVKQQYGTSETNSLTNSGCSSEQVDVMALKFTEWFYQLVNEDFIKKGGLTLSEADFWKDCNISIKLSNETDSETLEAHSNEDAVSAMRGVVRTHNLFFSPNLTKSGVKGKFEPHGIVLVVACGTLHRGAGDCIGIFEQLFSLIKDPLCSDNWKIKSTDMRLKTKADIQEKPTVKDGDFGTFWDLKVPD</sequence>
<reference evidence="1 2" key="1">
    <citation type="submission" date="2024-07" db="EMBL/GenBank/DDBJ databases">
        <title>Chromosome-level genome assembly of the water stick insect Ranatra chinensis (Heteroptera: Nepidae).</title>
        <authorList>
            <person name="Liu X."/>
        </authorList>
    </citation>
    <scope>NUCLEOTIDE SEQUENCE [LARGE SCALE GENOMIC DNA]</scope>
    <source>
        <strain evidence="1">Cailab_2021Rc</strain>
        <tissue evidence="1">Muscle</tissue>
    </source>
</reference>
<dbReference type="Proteomes" id="UP001558652">
    <property type="component" value="Unassembled WGS sequence"/>
</dbReference>
<accession>A0ABD0YX74</accession>
<gene>
    <name evidence="1" type="ORF">AAG570_000467</name>
</gene>
<dbReference type="Pfam" id="PF15008">
    <property type="entry name" value="DUF4518"/>
    <property type="match status" value="1"/>
</dbReference>
<keyword evidence="2" id="KW-1185">Reference proteome</keyword>
<protein>
    <recommendedName>
        <fullName evidence="3">NTF2 domain-containing protein</fullName>
    </recommendedName>
</protein>
<dbReference type="AlphaFoldDB" id="A0ABD0YX74"/>
<evidence type="ECO:0008006" key="3">
    <source>
        <dbReference type="Google" id="ProtNLM"/>
    </source>
</evidence>
<evidence type="ECO:0000313" key="2">
    <source>
        <dbReference type="Proteomes" id="UP001558652"/>
    </source>
</evidence>
<comment type="caution">
    <text evidence="1">The sequence shown here is derived from an EMBL/GenBank/DDBJ whole genome shotgun (WGS) entry which is preliminary data.</text>
</comment>
<proteinExistence type="predicted"/>
<dbReference type="PANTHER" id="PTHR21084">
    <property type="entry name" value="DENSE INCISORS"/>
    <property type="match status" value="1"/>
</dbReference>
<evidence type="ECO:0000313" key="1">
    <source>
        <dbReference type="EMBL" id="KAL1140537.1"/>
    </source>
</evidence>
<organism evidence="1 2">
    <name type="scientific">Ranatra chinensis</name>
    <dbReference type="NCBI Taxonomy" id="642074"/>
    <lineage>
        <taxon>Eukaryota</taxon>
        <taxon>Metazoa</taxon>
        <taxon>Ecdysozoa</taxon>
        <taxon>Arthropoda</taxon>
        <taxon>Hexapoda</taxon>
        <taxon>Insecta</taxon>
        <taxon>Pterygota</taxon>
        <taxon>Neoptera</taxon>
        <taxon>Paraneoptera</taxon>
        <taxon>Hemiptera</taxon>
        <taxon>Heteroptera</taxon>
        <taxon>Panheteroptera</taxon>
        <taxon>Nepomorpha</taxon>
        <taxon>Nepidae</taxon>
        <taxon>Ranatrinae</taxon>
        <taxon>Ranatra</taxon>
    </lineage>
</organism>
<dbReference type="EMBL" id="JBFDAA010000001">
    <property type="protein sequence ID" value="KAL1140537.1"/>
    <property type="molecule type" value="Genomic_DNA"/>
</dbReference>
<dbReference type="PANTHER" id="PTHR21084:SF1">
    <property type="entry name" value="DENSE INCISORS"/>
    <property type="match status" value="1"/>
</dbReference>